<dbReference type="GO" id="GO:0006289">
    <property type="term" value="P:nucleotide-excision repair"/>
    <property type="evidence" value="ECO:0007669"/>
    <property type="project" value="InterPro"/>
</dbReference>
<dbReference type="InterPro" id="IPR011993">
    <property type="entry name" value="PH-like_dom_sf"/>
</dbReference>
<dbReference type="STRING" id="796604.A0A2X0MBA2"/>
<dbReference type="AlphaFoldDB" id="A0A2X0MBA2"/>
<dbReference type="InterPro" id="IPR005607">
    <property type="entry name" value="BSD_dom"/>
</dbReference>
<reference evidence="9 10" key="1">
    <citation type="submission" date="2016-11" db="EMBL/GenBank/DDBJ databases">
        <authorList>
            <person name="Jaros S."/>
            <person name="Januszkiewicz K."/>
            <person name="Wedrychowicz H."/>
        </authorList>
    </citation>
    <scope>NUCLEOTIDE SEQUENCE [LARGE SCALE GENOMIC DNA]</scope>
</reference>
<dbReference type="Pfam" id="PF08567">
    <property type="entry name" value="PH_TFIIH"/>
    <property type="match status" value="1"/>
</dbReference>
<evidence type="ECO:0000256" key="7">
    <source>
        <dbReference type="SAM" id="MobiDB-lite"/>
    </source>
</evidence>
<evidence type="ECO:0000256" key="1">
    <source>
        <dbReference type="ARBA" id="ARBA00004123"/>
    </source>
</evidence>
<protein>
    <submittedName>
        <fullName evidence="9">BQ5605_C010g05962 protein</fullName>
    </submittedName>
</protein>
<evidence type="ECO:0000256" key="5">
    <source>
        <dbReference type="ARBA" id="ARBA00023163"/>
    </source>
</evidence>
<dbReference type="EMBL" id="FQNC01000012">
    <property type="protein sequence ID" value="SGY13744.1"/>
    <property type="molecule type" value="Genomic_DNA"/>
</dbReference>
<accession>A0A2X0MBA2</accession>
<dbReference type="GO" id="GO:0000439">
    <property type="term" value="C:transcription factor TFIIH core complex"/>
    <property type="evidence" value="ECO:0007669"/>
    <property type="project" value="InterPro"/>
</dbReference>
<evidence type="ECO:0000256" key="6">
    <source>
        <dbReference type="ARBA" id="ARBA00023242"/>
    </source>
</evidence>
<sequence>MSSTSTGASSTVLCSAQVAYKKDAGVLTLTPELLTFGSTSSSQPRLAITTARLLALFASKEGASKVQLRVTLHPLAALPRHITLSPLDKADEAAYSFHFTAGASAISDREHFKKQLTHIIAHNRELEANAALAPVDGATSSSNEPKGKGKEREVIDLTTNSTSSNRAGKTAAATAVNSSAAADFRLRKLVLQAHPNLMTLHRELVMSGQIAEAEFWEGREALLEQARAGEAQLRGKSAAMVDLRPETSESGEVTVKITPTQIADIFAEYPMVLKAYNENVPVPVECWLGLFVNSQKSFRANDRHPLDEQLNDQEFWTRYFQSKLFNRNRTTNRSAVASVKDDAIFDKYLGEEDDDLEPKNLQHHDIYRLLDLAATEEDQHEVNPNAELGTMPKSLTRSQYFTQVDIQPDVTMRAGRERAALPLMRRFNEHSERLLNQSLGNSVDRSRISFDPGNAGDRNYYDDILLDDLIDHAASDRIELNLSQQRNKLTAATSASELDEEGDAKMRMNELEMGQIVRRVKQEMEVWEPQLSEFHPDPAAINASMDDMTQSILLKVERNSRESTSSSGAIPRSTLDQCTTIAASANEFLRQFWSAVLPPKPGDISAFASSTPVQKAARAERMKNGLDRTLDRIRIVVQGLEEGSEVRARVESALLPVRESVETAITFYETRTS</sequence>
<evidence type="ECO:0000259" key="8">
    <source>
        <dbReference type="PROSITE" id="PS50858"/>
    </source>
</evidence>
<feature type="domain" description="BSD" evidence="8">
    <location>
        <begin position="249"/>
        <end position="327"/>
    </location>
</feature>
<dbReference type="PANTHER" id="PTHR12856">
    <property type="entry name" value="TRANSCRIPTION INITIATION FACTOR IIH-RELATED"/>
    <property type="match status" value="1"/>
</dbReference>
<dbReference type="SUPFAM" id="SSF140383">
    <property type="entry name" value="BSD domain-like"/>
    <property type="match status" value="1"/>
</dbReference>
<dbReference type="Gene3D" id="6.10.140.1200">
    <property type="match status" value="1"/>
</dbReference>
<feature type="compositionally biased region" description="Basic and acidic residues" evidence="7">
    <location>
        <begin position="145"/>
        <end position="155"/>
    </location>
</feature>
<dbReference type="Gene3D" id="2.30.29.30">
    <property type="entry name" value="Pleckstrin-homology domain (PH domain)/Phosphotyrosine-binding domain (PTB)"/>
    <property type="match status" value="1"/>
</dbReference>
<feature type="region of interest" description="Disordered" evidence="7">
    <location>
        <begin position="131"/>
        <end position="169"/>
    </location>
</feature>
<dbReference type="Proteomes" id="UP000249464">
    <property type="component" value="Unassembled WGS sequence"/>
</dbReference>
<dbReference type="PROSITE" id="PS50858">
    <property type="entry name" value="BSD"/>
    <property type="match status" value="1"/>
</dbReference>
<organism evidence="9 10">
    <name type="scientific">Microbotryum silenes-dioicae</name>
    <dbReference type="NCBI Taxonomy" id="796604"/>
    <lineage>
        <taxon>Eukaryota</taxon>
        <taxon>Fungi</taxon>
        <taxon>Dikarya</taxon>
        <taxon>Basidiomycota</taxon>
        <taxon>Pucciniomycotina</taxon>
        <taxon>Microbotryomycetes</taxon>
        <taxon>Microbotryales</taxon>
        <taxon>Microbotryaceae</taxon>
        <taxon>Microbotryum</taxon>
    </lineage>
</organism>
<proteinExistence type="inferred from homology"/>
<dbReference type="InterPro" id="IPR013876">
    <property type="entry name" value="TFIIH_BTF_p62_N"/>
</dbReference>
<gene>
    <name evidence="9" type="primary">BQ5605_C010g05962</name>
    <name evidence="9" type="ORF">BQ5605_C010G05962</name>
</gene>
<dbReference type="CDD" id="cd13229">
    <property type="entry name" value="PH_TFIIH"/>
    <property type="match status" value="1"/>
</dbReference>
<feature type="compositionally biased region" description="Polar residues" evidence="7">
    <location>
        <begin position="157"/>
        <end position="167"/>
    </location>
</feature>
<keyword evidence="6" id="KW-0539">Nucleus</keyword>
<name>A0A2X0MBA2_9BASI</name>
<comment type="subcellular location">
    <subcellularLocation>
        <location evidence="1">Nucleus</location>
    </subcellularLocation>
</comment>
<keyword evidence="3" id="KW-0677">Repeat</keyword>
<comment type="similarity">
    <text evidence="2">Belongs to the TFB1 family.</text>
</comment>
<dbReference type="GO" id="GO:0006351">
    <property type="term" value="P:DNA-templated transcription"/>
    <property type="evidence" value="ECO:0007669"/>
    <property type="project" value="InterPro"/>
</dbReference>
<dbReference type="InterPro" id="IPR035925">
    <property type="entry name" value="BSD_dom_sf"/>
</dbReference>
<keyword evidence="5" id="KW-0804">Transcription</keyword>
<keyword evidence="10" id="KW-1185">Reference proteome</keyword>
<evidence type="ECO:0000256" key="3">
    <source>
        <dbReference type="ARBA" id="ARBA00022737"/>
    </source>
</evidence>
<evidence type="ECO:0000313" key="10">
    <source>
        <dbReference type="Proteomes" id="UP000249464"/>
    </source>
</evidence>
<evidence type="ECO:0000256" key="4">
    <source>
        <dbReference type="ARBA" id="ARBA00023015"/>
    </source>
</evidence>
<evidence type="ECO:0000313" key="9">
    <source>
        <dbReference type="EMBL" id="SGY13744.1"/>
    </source>
</evidence>
<evidence type="ECO:0000256" key="2">
    <source>
        <dbReference type="ARBA" id="ARBA00009448"/>
    </source>
</evidence>
<dbReference type="SUPFAM" id="SSF50729">
    <property type="entry name" value="PH domain-like"/>
    <property type="match status" value="1"/>
</dbReference>
<dbReference type="InterPro" id="IPR027079">
    <property type="entry name" value="Tfb1/GTF2H1"/>
</dbReference>
<keyword evidence="4" id="KW-0805">Transcription regulation</keyword>